<keyword evidence="2" id="KW-1185">Reference proteome</keyword>
<organism evidence="1 2">
    <name type="scientific">Chitinophaga solisilvae</name>
    <dbReference type="NCBI Taxonomy" id="1233460"/>
    <lineage>
        <taxon>Bacteria</taxon>
        <taxon>Pseudomonadati</taxon>
        <taxon>Bacteroidota</taxon>
        <taxon>Chitinophagia</taxon>
        <taxon>Chitinophagales</taxon>
        <taxon>Chitinophagaceae</taxon>
        <taxon>Chitinophaga</taxon>
    </lineage>
</organism>
<reference evidence="1" key="1">
    <citation type="submission" date="2020-05" db="EMBL/GenBank/DDBJ databases">
        <title>Chitinophaga laudate sp. nov., isolated from a tropical peat swamp.</title>
        <authorList>
            <person name="Goh C.B.S."/>
            <person name="Lee M.S."/>
            <person name="Parimannan S."/>
            <person name="Pasbakhsh P."/>
            <person name="Yule C.M."/>
            <person name="Rajandas H."/>
            <person name="Loke S."/>
            <person name="Croft L."/>
            <person name="Tan J.B.L."/>
        </authorList>
    </citation>
    <scope>NUCLEOTIDE SEQUENCE</scope>
    <source>
        <strain evidence="1">Mgbs1</strain>
    </source>
</reference>
<dbReference type="Proteomes" id="UP000281028">
    <property type="component" value="Unassembled WGS sequence"/>
</dbReference>
<proteinExistence type="predicted"/>
<protein>
    <submittedName>
        <fullName evidence="1">Uncharacterized protein</fullName>
    </submittedName>
</protein>
<dbReference type="AlphaFoldDB" id="A0A9Q5D3D7"/>
<sequence>MNEFIGNDKDEFVQAFTEFGMQFENKYSVQDILQKIFYARAENGIVEFSQTPDAGHFKAILDAYYWLNLAFVKSYQEEQELKGEFFQDVVFASLLAYCFYPQALAKTVNYLEAEYKESFKAEADRKAPEQRKYDRYYGYGDIFQLLKVLVSDNHKGAFVEMISGTVETHYEFAIRNFLSEDPGVVNEVLEMLAQFHVNNKGESYLDTLNHDCWKVFPLEMMGVVICRQRKGLSNAGVSHPLIAAFLPFVFETESLPADELTRKLELKII</sequence>
<evidence type="ECO:0000313" key="2">
    <source>
        <dbReference type="Proteomes" id="UP000281028"/>
    </source>
</evidence>
<comment type="caution">
    <text evidence="1">The sequence shown here is derived from an EMBL/GenBank/DDBJ whole genome shotgun (WGS) entry which is preliminary data.</text>
</comment>
<accession>A0A9Q5D3D7</accession>
<evidence type="ECO:0000313" key="1">
    <source>
        <dbReference type="EMBL" id="NSL86909.1"/>
    </source>
</evidence>
<name>A0A9Q5D3D7_9BACT</name>
<dbReference type="OrthoDB" id="1494155at2"/>
<gene>
    <name evidence="1" type="ORF">ECE50_008710</name>
</gene>
<dbReference type="EMBL" id="RIAR02000001">
    <property type="protein sequence ID" value="NSL86909.1"/>
    <property type="molecule type" value="Genomic_DNA"/>
</dbReference>